<dbReference type="InterPro" id="IPR028938">
    <property type="entry name" value="Rsf1-like"/>
</dbReference>
<dbReference type="OrthoDB" id="303107at2759"/>
<feature type="region of interest" description="Disordered" evidence="4">
    <location>
        <begin position="810"/>
        <end position="846"/>
    </location>
</feature>
<feature type="compositionally biased region" description="Acidic residues" evidence="4">
    <location>
        <begin position="494"/>
        <end position="526"/>
    </location>
</feature>
<evidence type="ECO:0000256" key="2">
    <source>
        <dbReference type="ARBA" id="ARBA00022771"/>
    </source>
</evidence>
<dbReference type="RefSeq" id="XP_043006120.1">
    <property type="nucleotide sequence ID" value="XM_043156335.1"/>
</dbReference>
<dbReference type="InterPro" id="IPR001965">
    <property type="entry name" value="Znf_PHD"/>
</dbReference>
<dbReference type="SUPFAM" id="SSF57903">
    <property type="entry name" value="FYVE/PHD zinc finger"/>
    <property type="match status" value="1"/>
</dbReference>
<dbReference type="GO" id="GO:0006355">
    <property type="term" value="P:regulation of DNA-templated transcription"/>
    <property type="evidence" value="ECO:0007669"/>
    <property type="project" value="InterPro"/>
</dbReference>
<evidence type="ECO:0000313" key="6">
    <source>
        <dbReference type="EMBL" id="KAG7089650.1"/>
    </source>
</evidence>
<sequence length="996" mass="113182">MPRRNPARTGNSNLAPQSIPIPPIDNAFQHFANELATLRTNWKWAAFSQFYFTFSPLFNMEEVTLQHIEDDLVRGSSSVLPRIMLRLLITLSNDRKMNLDTWQNALRRQYNRRDPSANHIGLEPPKTTVHSRYASVIEEEATPDPTPEFEPKIEEISNENGLDVSAGDNGSSVISREESLGLGSVPTKMKEEDQSVEEQEILQTAEPPIEECQSETKDWNTLPMLEKLESMHLLTEWQFQNPLRLRTIMKSDDETAEWRIEPIGYDAKRNAYWLIGADRLWIQRVPPKPPKTARPTKSNKRKRGATDTGNISKAKKARTSRSTNTSAKKGKRKGKVVAVLPQTKGKSKQSAEEPTTPGRHGRAAKAKANAQLEAQAKQLAELNRQAAEMTKADGRASRSTKAQFNSPSKSEPKAPTTPSRTSSRLTRNSSTRPLGTRISARLRGSDNADDAEWQAIPDEWLNGREDEEDDFEKTGLVSGGSSLSDLTELSDKEEPAEDDEEEEEEEEEEDFIEEVAEVEEVEEIPEEPTLPEDFIEWETICVTLYDWEHIAERWENATHYVEKALYKVLKNHIVPVITEELRAIENKRRIEEAIVHRKRSSRIAIKESEKEEARLTAVRKAEEEEKMGRQRRAEARQRKEEAERLKREQGREQRRKEREAQLAEREAREKEEQERSSSLDVSQDSKHQKKKVKRQPTTFDLSINGVASGSRTPAGDDWELDCEICHRRGINLDDGVPLMCCGKCAKWQHIPCHDKADERAGLPGRNWEEVEFVCRKCRSGMFSGVANSASSAYPHSNNRIALNQPLQPYQQYQPHPQSHRLSLPTSSQNQRSYPNPSYNNLSTSPYPHTMLTNPYLNGNDRMATSDIRSSPPQVQAHTLPQSKPLTFQHYQPPNQQHINPTSPRPSLIQSQYNTNFGTHVQAYGTAQYTSSATNGVTPSRSSSNFESWNAHHSYSNPYVTSTERLTAPPPQRPQSWHPQHLPPSNNLPSYAPSYQS</sequence>
<feature type="region of interest" description="Disordered" evidence="4">
    <location>
        <begin position="285"/>
        <end position="371"/>
    </location>
</feature>
<dbReference type="InterPro" id="IPR011011">
    <property type="entry name" value="Znf_FYVE_PHD"/>
</dbReference>
<name>A0A9P7RUJ5_9AGAR</name>
<feature type="region of interest" description="Disordered" evidence="4">
    <location>
        <begin position="385"/>
        <end position="526"/>
    </location>
</feature>
<feature type="compositionally biased region" description="Basic and acidic residues" evidence="4">
    <location>
        <begin position="610"/>
        <end position="677"/>
    </location>
</feature>
<feature type="compositionally biased region" description="Polar residues" evidence="4">
    <location>
        <begin position="397"/>
        <end position="409"/>
    </location>
</feature>
<feature type="region of interest" description="Disordered" evidence="4">
    <location>
        <begin position="959"/>
        <end position="996"/>
    </location>
</feature>
<dbReference type="PROSITE" id="PS01359">
    <property type="entry name" value="ZF_PHD_1"/>
    <property type="match status" value="1"/>
</dbReference>
<dbReference type="EMBL" id="CM032187">
    <property type="protein sequence ID" value="KAG7089650.1"/>
    <property type="molecule type" value="Genomic_DNA"/>
</dbReference>
<dbReference type="AlphaFoldDB" id="A0A9P7RUJ5"/>
<dbReference type="Gene3D" id="3.30.40.10">
    <property type="entry name" value="Zinc/RING finger domain, C3HC4 (zinc finger)"/>
    <property type="match status" value="1"/>
</dbReference>
<organism evidence="6 7">
    <name type="scientific">Marasmius oreades</name>
    <name type="common">fairy-ring Marasmius</name>
    <dbReference type="NCBI Taxonomy" id="181124"/>
    <lineage>
        <taxon>Eukaryota</taxon>
        <taxon>Fungi</taxon>
        <taxon>Dikarya</taxon>
        <taxon>Basidiomycota</taxon>
        <taxon>Agaricomycotina</taxon>
        <taxon>Agaricomycetes</taxon>
        <taxon>Agaricomycetidae</taxon>
        <taxon>Agaricales</taxon>
        <taxon>Marasmiineae</taxon>
        <taxon>Marasmiaceae</taxon>
        <taxon>Marasmius</taxon>
    </lineage>
</organism>
<feature type="region of interest" description="Disordered" evidence="4">
    <location>
        <begin position="160"/>
        <end position="188"/>
    </location>
</feature>
<keyword evidence="1" id="KW-0479">Metal-binding</keyword>
<accession>A0A9P7RUJ5</accession>
<evidence type="ECO:0000256" key="1">
    <source>
        <dbReference type="ARBA" id="ARBA00022723"/>
    </source>
</evidence>
<reference evidence="6" key="1">
    <citation type="journal article" date="2021" name="Genome Biol. Evol.">
        <title>The assembled and annotated genome of the fairy-ring fungus Marasmius oreades.</title>
        <authorList>
            <person name="Hiltunen M."/>
            <person name="Ament-Velasquez S.L."/>
            <person name="Johannesson H."/>
        </authorList>
    </citation>
    <scope>NUCLEOTIDE SEQUENCE</scope>
    <source>
        <strain evidence="6">03SP1</strain>
    </source>
</reference>
<feature type="compositionally biased region" description="Low complexity" evidence="4">
    <location>
        <begin position="416"/>
        <end position="434"/>
    </location>
</feature>
<dbReference type="GO" id="GO:0008270">
    <property type="term" value="F:zinc ion binding"/>
    <property type="evidence" value="ECO:0007669"/>
    <property type="project" value="UniProtKB-KW"/>
</dbReference>
<keyword evidence="2" id="KW-0863">Zinc-finger</keyword>
<evidence type="ECO:0000313" key="7">
    <source>
        <dbReference type="Proteomes" id="UP001049176"/>
    </source>
</evidence>
<dbReference type="PANTHER" id="PTHR14296">
    <property type="entry name" value="REMODELING AND SPACING FACTOR 1"/>
    <property type="match status" value="1"/>
</dbReference>
<evidence type="ECO:0000256" key="3">
    <source>
        <dbReference type="ARBA" id="ARBA00022833"/>
    </source>
</evidence>
<proteinExistence type="predicted"/>
<feature type="compositionally biased region" description="Polar residues" evidence="4">
    <location>
        <begin position="819"/>
        <end position="846"/>
    </location>
</feature>
<evidence type="ECO:0000256" key="4">
    <source>
        <dbReference type="SAM" id="MobiDB-lite"/>
    </source>
</evidence>
<feature type="domain" description="Zinc finger PHD-type" evidence="5">
    <location>
        <begin position="721"/>
        <end position="778"/>
    </location>
</feature>
<dbReference type="PANTHER" id="PTHR14296:SF3">
    <property type="entry name" value="DIKAR, ISOFORM F"/>
    <property type="match status" value="1"/>
</dbReference>
<feature type="compositionally biased region" description="Low complexity" evidence="4">
    <location>
        <begin position="475"/>
        <end position="486"/>
    </location>
</feature>
<dbReference type="Pfam" id="PF00628">
    <property type="entry name" value="PHD"/>
    <property type="match status" value="1"/>
</dbReference>
<dbReference type="SMART" id="SM00249">
    <property type="entry name" value="PHD"/>
    <property type="match status" value="1"/>
</dbReference>
<keyword evidence="7" id="KW-1185">Reference proteome</keyword>
<dbReference type="GeneID" id="66080387"/>
<comment type="caution">
    <text evidence="6">The sequence shown here is derived from an EMBL/GenBank/DDBJ whole genome shotgun (WGS) entry which is preliminary data.</text>
</comment>
<dbReference type="GO" id="GO:0031213">
    <property type="term" value="C:RSF complex"/>
    <property type="evidence" value="ECO:0007669"/>
    <property type="project" value="InterPro"/>
</dbReference>
<evidence type="ECO:0000259" key="5">
    <source>
        <dbReference type="SMART" id="SM00249"/>
    </source>
</evidence>
<dbReference type="Proteomes" id="UP001049176">
    <property type="component" value="Chromosome 7"/>
</dbReference>
<gene>
    <name evidence="6" type="ORF">E1B28_011312</name>
</gene>
<dbReference type="InterPro" id="IPR019786">
    <property type="entry name" value="Zinc_finger_PHD-type_CS"/>
</dbReference>
<dbReference type="InterPro" id="IPR013083">
    <property type="entry name" value="Znf_RING/FYVE/PHD"/>
</dbReference>
<dbReference type="KEGG" id="more:E1B28_011312"/>
<protein>
    <recommendedName>
        <fullName evidence="5">Zinc finger PHD-type domain-containing protein</fullName>
    </recommendedName>
</protein>
<feature type="region of interest" description="Disordered" evidence="4">
    <location>
        <begin position="610"/>
        <end position="697"/>
    </location>
</feature>
<feature type="compositionally biased region" description="Polar residues" evidence="4">
    <location>
        <begin position="973"/>
        <end position="996"/>
    </location>
</feature>
<dbReference type="CDD" id="cd15489">
    <property type="entry name" value="PHD_SF"/>
    <property type="match status" value="1"/>
</dbReference>
<keyword evidence="3" id="KW-0862">Zinc</keyword>
<dbReference type="InterPro" id="IPR019787">
    <property type="entry name" value="Znf_PHD-finger"/>
</dbReference>